<evidence type="ECO:0000313" key="8">
    <source>
        <dbReference type="Proteomes" id="UP000030755"/>
    </source>
</evidence>
<dbReference type="Pfam" id="PF13537">
    <property type="entry name" value="GATase_7"/>
    <property type="match status" value="1"/>
</dbReference>
<reference evidence="6 8" key="1">
    <citation type="journal article" date="2013" name="Curr. Biol.">
        <title>Shared signatures of parasitism and phylogenomics unite Cryptomycota and microsporidia.</title>
        <authorList>
            <person name="James T.Y."/>
            <person name="Pelin A."/>
            <person name="Bonen L."/>
            <person name="Ahrendt S."/>
            <person name="Sain D."/>
            <person name="Corradi N."/>
            <person name="Stajich J.E."/>
        </authorList>
    </citation>
    <scope>NUCLEOTIDE SEQUENCE [LARGE SCALE GENOMIC DNA]</scope>
    <source>
        <strain evidence="6">CSF55</strain>
        <strain evidence="6">CSF55</strain>
    </source>
</reference>
<dbReference type="Pfam" id="PF00733">
    <property type="entry name" value="Asn_synthase"/>
    <property type="match status" value="1"/>
</dbReference>
<keyword evidence="8" id="KW-1185">Reference proteome</keyword>
<dbReference type="CDD" id="cd01991">
    <property type="entry name" value="Asn_synthase_B_C"/>
    <property type="match status" value="1"/>
</dbReference>
<dbReference type="HOGENOM" id="CLU_012368_2_0_1"/>
<accession>A0A075B4W3</accession>
<feature type="non-terminal residue" evidence="6">
    <location>
        <position position="1"/>
    </location>
</feature>
<dbReference type="Proteomes" id="UP000030755">
    <property type="component" value="Unassembled WGS sequence"/>
</dbReference>
<dbReference type="AlphaFoldDB" id="A0A075B4W3"/>
<dbReference type="EMBL" id="ML005291">
    <property type="protein sequence ID" value="RKP19122.1"/>
    <property type="molecule type" value="Genomic_DNA"/>
</dbReference>
<keyword evidence="3" id="KW-0315">Glutamine amidotransferase</keyword>
<evidence type="ECO:0000256" key="2">
    <source>
        <dbReference type="ARBA" id="ARBA00022888"/>
    </source>
</evidence>
<dbReference type="InterPro" id="IPR001962">
    <property type="entry name" value="Asn_synthase"/>
</dbReference>
<dbReference type="EMBL" id="KE560486">
    <property type="protein sequence ID" value="EPZ36691.1"/>
    <property type="molecule type" value="Genomic_DNA"/>
</dbReference>
<dbReference type="Gene3D" id="3.40.50.620">
    <property type="entry name" value="HUPs"/>
    <property type="match status" value="1"/>
</dbReference>
<dbReference type="Proteomes" id="UP000281549">
    <property type="component" value="Unassembled WGS sequence"/>
</dbReference>
<dbReference type="STRING" id="988480.A0A075B4W3"/>
<keyword evidence="2" id="KW-0061">Asparagine biosynthesis</keyword>
<dbReference type="InterPro" id="IPR014729">
    <property type="entry name" value="Rossmann-like_a/b/a_fold"/>
</dbReference>
<dbReference type="SUPFAM" id="SSF52402">
    <property type="entry name" value="Adenine nucleotide alpha hydrolases-like"/>
    <property type="match status" value="1"/>
</dbReference>
<dbReference type="OMA" id="SVYESCP"/>
<keyword evidence="1" id="KW-0028">Amino-acid biosynthesis</keyword>
<dbReference type="GO" id="GO:0004066">
    <property type="term" value="F:asparagine synthase (glutamine-hydrolyzing) activity"/>
    <property type="evidence" value="ECO:0007669"/>
    <property type="project" value="InterPro"/>
</dbReference>
<evidence type="ECO:0000259" key="5">
    <source>
        <dbReference type="Pfam" id="PF13537"/>
    </source>
</evidence>
<dbReference type="OrthoDB" id="10252281at2759"/>
<feature type="domain" description="Glutamine amidotransferase type-2" evidence="5">
    <location>
        <begin position="44"/>
        <end position="144"/>
    </location>
</feature>
<sequence length="506" mass="57876">VKEVNNFFKSYIGPSSIKTVKVKIDNFYLAITGAVLHLRGDSTVSQPLENERFVFLWNGEVFGGLDVDERKGDTKAVFEFIQKFDDKIFDLNHLMDMFSNIQGPYAFILLDKLEKMLYFGRDFLGRRSLLINEKHYSEEIIISSVGNGIRDFKELPSTGIHSISLSNDISKNFVAYPKELVLNKEVLMDTPSELLWETTVNETLLLLTESMKKRILNIPNIKSDDASVAILFSGGLDCSVIAQLANDIAPLNVTIELLNVAFENPRYLKNIKNGSNDIFNVPDRQSGIESYLTLKKNNPTRNFVFVNVNVPFEDTEKHKRRVLSLMKPCSTVMDMSISLPFWFASRGHGVVKSDDNTFYDYKLKSKVLFSGLGADELLGGYGRHRVQFNLHSWKGLVDEMQRDLSRLNDRNLGRDDRIISDHGREVRYPFLDENLIDYWRQLPVRLKCDPTLVEGLGEKILLRKIAFDKLRLGETSHFKKRAIQFGSKTAKMMNPQEKGTDEINFS</sequence>
<proteinExistence type="predicted"/>
<gene>
    <name evidence="6" type="ORF">O9G_005491</name>
    <name evidence="7" type="ORF">ROZALSC1DRAFT_29244</name>
</gene>
<dbReference type="InterPro" id="IPR051857">
    <property type="entry name" value="Asn_synthetase_domain"/>
</dbReference>
<dbReference type="PANTHER" id="PTHR45937:SF1">
    <property type="entry name" value="ASPARAGINE SYNTHETASE DOMAIN-CONTAINING PROTEIN 1"/>
    <property type="match status" value="1"/>
</dbReference>
<reference evidence="7" key="3">
    <citation type="submission" date="2018-08" db="EMBL/GenBank/DDBJ databases">
        <title>Leveraging single-cell genomics to expand the Fungal Tree of Life.</title>
        <authorList>
            <consortium name="DOE Joint Genome Institute"/>
            <person name="Ahrendt S.R."/>
            <person name="Quandt C.A."/>
            <person name="Ciobanu D."/>
            <person name="Clum A."/>
            <person name="Salamov A."/>
            <person name="Andreopoulos B."/>
            <person name="Cheng J.-F."/>
            <person name="Woyke T."/>
            <person name="Pelin A."/>
            <person name="Henrissat B."/>
            <person name="Reynolds N."/>
            <person name="Benny G.L."/>
            <person name="Smith M.E."/>
            <person name="James T.Y."/>
            <person name="Grigoriev I.V."/>
        </authorList>
    </citation>
    <scope>NUCLEOTIDE SEQUENCE</scope>
    <source>
        <strain evidence="7">CSF55</strain>
    </source>
</reference>
<reference evidence="9" key="2">
    <citation type="journal article" date="2018" name="Nat. Microbiol.">
        <title>Leveraging single-cell genomics to expand the fungal tree of life.</title>
        <authorList>
            <person name="Ahrendt S.R."/>
            <person name="Quandt C.A."/>
            <person name="Ciobanu D."/>
            <person name="Clum A."/>
            <person name="Salamov A."/>
            <person name="Andreopoulos B."/>
            <person name="Cheng J.F."/>
            <person name="Woyke T."/>
            <person name="Pelin A."/>
            <person name="Henrissat B."/>
            <person name="Reynolds N.K."/>
            <person name="Benny G.L."/>
            <person name="Smith M.E."/>
            <person name="James T.Y."/>
            <person name="Grigoriev I.V."/>
        </authorList>
    </citation>
    <scope>NUCLEOTIDE SEQUENCE [LARGE SCALE GENOMIC DNA]</scope>
    <source>
        <strain evidence="9">CSF55</strain>
    </source>
</reference>
<name>A0A075B4W3_ROZAC</name>
<organism evidence="6 8">
    <name type="scientific">Rozella allomycis (strain CSF55)</name>
    <dbReference type="NCBI Taxonomy" id="988480"/>
    <lineage>
        <taxon>Eukaryota</taxon>
        <taxon>Fungi</taxon>
        <taxon>Fungi incertae sedis</taxon>
        <taxon>Cryptomycota</taxon>
        <taxon>Cryptomycota incertae sedis</taxon>
        <taxon>Rozella</taxon>
    </lineage>
</organism>
<feature type="domain" description="Asparagine synthetase" evidence="4">
    <location>
        <begin position="392"/>
        <end position="467"/>
    </location>
</feature>
<dbReference type="InterPro" id="IPR017932">
    <property type="entry name" value="GATase_2_dom"/>
</dbReference>
<dbReference type="Gene3D" id="3.60.20.10">
    <property type="entry name" value="Glutamine Phosphoribosylpyrophosphate, subunit 1, domain 1"/>
    <property type="match status" value="1"/>
</dbReference>
<dbReference type="InterPro" id="IPR029055">
    <property type="entry name" value="Ntn_hydrolases_N"/>
</dbReference>
<evidence type="ECO:0000313" key="6">
    <source>
        <dbReference type="EMBL" id="EPZ36691.1"/>
    </source>
</evidence>
<dbReference type="PANTHER" id="PTHR45937">
    <property type="entry name" value="ASPARAGINE SYNTHETASE DOMAIN-CONTAINING PROTEIN 1"/>
    <property type="match status" value="1"/>
</dbReference>
<dbReference type="GO" id="GO:0006529">
    <property type="term" value="P:asparagine biosynthetic process"/>
    <property type="evidence" value="ECO:0007669"/>
    <property type="project" value="UniProtKB-KW"/>
</dbReference>
<evidence type="ECO:0000256" key="1">
    <source>
        <dbReference type="ARBA" id="ARBA00022605"/>
    </source>
</evidence>
<evidence type="ECO:0000313" key="7">
    <source>
        <dbReference type="EMBL" id="RKP19122.1"/>
    </source>
</evidence>
<evidence type="ECO:0000256" key="3">
    <source>
        <dbReference type="ARBA" id="ARBA00022962"/>
    </source>
</evidence>
<evidence type="ECO:0000259" key="4">
    <source>
        <dbReference type="Pfam" id="PF00733"/>
    </source>
</evidence>
<evidence type="ECO:0000313" key="9">
    <source>
        <dbReference type="Proteomes" id="UP000281549"/>
    </source>
</evidence>
<dbReference type="SUPFAM" id="SSF56235">
    <property type="entry name" value="N-terminal nucleophile aminohydrolases (Ntn hydrolases)"/>
    <property type="match status" value="1"/>
</dbReference>
<protein>
    <submittedName>
        <fullName evidence="6">Asparagine synthase domain-containing protein</fullName>
    </submittedName>
</protein>